<dbReference type="PANTHER" id="PTHR12429">
    <property type="entry name" value="NEURALIZED"/>
    <property type="match status" value="1"/>
</dbReference>
<proteinExistence type="predicted"/>
<dbReference type="InterPro" id="IPR006573">
    <property type="entry name" value="NHR_dom"/>
</dbReference>
<dbReference type="Gene3D" id="2.60.120.920">
    <property type="match status" value="1"/>
</dbReference>
<evidence type="ECO:0000313" key="2">
    <source>
        <dbReference type="EMBL" id="WAR02892.1"/>
    </source>
</evidence>
<sequence>MSAEGLCFSSVCGQNVRLSSDRKTAKWEPRLSGGWVHCERPLQAGQTFTVQVEGSGHYDIGFVERDPQSSTNGRSSTFAQLNEVKIHKRACRILVTLDRNGKQVISKKSSDPDNTCTRLSSNHGTNVRLEDNKQKAMTVKKNPASVCYSSSPILIGEQLEFVCEPVKDGDKDPSRYEVSLLVHGDDPESLLRQHTHYIDTAVANTGNLPVTTIECLEKEDCYGCINVSLVNETTVRYTFGRGNQAEQKLTSKATSGIWLILDLYRVTVILHKKNKRMAGRDVCDGVVAEPRNEWGENTMEHVCDSPYETINCGPESNYTPLMRIRRLEQFEQTIMSSLNISPSASSMQQTCLKTRTPSVQQTCVKVGATQDNNCSDENSSRTSFQSLENRLENIEKDFRRLVDSMEQLFTGPPVGSLEARLAVLESSLPLIRETTQGRATLAPGDGFINIRVNYTSLVADLEAKSLCDHLFQEGIIDLHEMNEIRQLNSCDANKKTLELLWKRKARKSQLGPLLQKTKQEFLINEMFPDSQDS</sequence>
<dbReference type="EMBL" id="CP111015">
    <property type="protein sequence ID" value="WAR02892.1"/>
    <property type="molecule type" value="Genomic_DNA"/>
</dbReference>
<dbReference type="InterPro" id="IPR037962">
    <property type="entry name" value="Neuralized"/>
</dbReference>
<feature type="domain" description="NHR" evidence="1">
    <location>
        <begin position="8"/>
        <end position="70"/>
    </location>
</feature>
<organism evidence="2 3">
    <name type="scientific">Mya arenaria</name>
    <name type="common">Soft-shell clam</name>
    <dbReference type="NCBI Taxonomy" id="6604"/>
    <lineage>
        <taxon>Eukaryota</taxon>
        <taxon>Metazoa</taxon>
        <taxon>Spiralia</taxon>
        <taxon>Lophotrochozoa</taxon>
        <taxon>Mollusca</taxon>
        <taxon>Bivalvia</taxon>
        <taxon>Autobranchia</taxon>
        <taxon>Heteroconchia</taxon>
        <taxon>Euheterodonta</taxon>
        <taxon>Imparidentia</taxon>
        <taxon>Neoheterodontei</taxon>
        <taxon>Myida</taxon>
        <taxon>Myoidea</taxon>
        <taxon>Myidae</taxon>
        <taxon>Mya</taxon>
    </lineage>
</organism>
<dbReference type="PANTHER" id="PTHR12429:SF8">
    <property type="entry name" value="NEURALIZED-LIKE PROTEIN 2"/>
    <property type="match status" value="1"/>
</dbReference>
<dbReference type="InterPro" id="IPR043136">
    <property type="entry name" value="B30.2/SPRY_sf"/>
</dbReference>
<keyword evidence="3" id="KW-1185">Reference proteome</keyword>
<dbReference type="Gene3D" id="1.10.533.10">
    <property type="entry name" value="Death Domain, Fas"/>
    <property type="match status" value="1"/>
</dbReference>
<dbReference type="Proteomes" id="UP001164746">
    <property type="component" value="Chromosome 4"/>
</dbReference>
<protein>
    <recommendedName>
        <fullName evidence="1">NHR domain-containing protein</fullName>
    </recommendedName>
</protein>
<dbReference type="CDD" id="cd01671">
    <property type="entry name" value="CARD"/>
    <property type="match status" value="1"/>
</dbReference>
<dbReference type="InterPro" id="IPR011029">
    <property type="entry name" value="DEATH-like_dom_sf"/>
</dbReference>
<evidence type="ECO:0000313" key="3">
    <source>
        <dbReference type="Proteomes" id="UP001164746"/>
    </source>
</evidence>
<accession>A0ABY7E259</accession>
<gene>
    <name evidence="2" type="ORF">MAR_009450</name>
</gene>
<name>A0ABY7E259_MYAAR</name>
<evidence type="ECO:0000259" key="1">
    <source>
        <dbReference type="Pfam" id="PF07177"/>
    </source>
</evidence>
<dbReference type="Pfam" id="PF07177">
    <property type="entry name" value="Neuralized"/>
    <property type="match status" value="1"/>
</dbReference>
<reference evidence="2" key="1">
    <citation type="submission" date="2022-11" db="EMBL/GenBank/DDBJ databases">
        <title>Centuries of genome instability and evolution in soft-shell clam transmissible cancer (bioRxiv).</title>
        <authorList>
            <person name="Hart S.F.M."/>
            <person name="Yonemitsu M.A."/>
            <person name="Giersch R.M."/>
            <person name="Beal B.F."/>
            <person name="Arriagada G."/>
            <person name="Davis B.W."/>
            <person name="Ostrander E.A."/>
            <person name="Goff S.P."/>
            <person name="Metzger M.J."/>
        </authorList>
    </citation>
    <scope>NUCLEOTIDE SEQUENCE</scope>
    <source>
        <strain evidence="2">MELC-2E11</strain>
        <tissue evidence="2">Siphon/mantle</tissue>
    </source>
</reference>